<evidence type="ECO:0000313" key="1">
    <source>
        <dbReference type="EMBL" id="MFC5849344.1"/>
    </source>
</evidence>
<evidence type="ECO:0008006" key="3">
    <source>
        <dbReference type="Google" id="ProtNLM"/>
    </source>
</evidence>
<keyword evidence="2" id="KW-1185">Reference proteome</keyword>
<organism evidence="1 2">
    <name type="scientific">Deinococcus petrolearius</name>
    <dbReference type="NCBI Taxonomy" id="1751295"/>
    <lineage>
        <taxon>Bacteria</taxon>
        <taxon>Thermotogati</taxon>
        <taxon>Deinococcota</taxon>
        <taxon>Deinococci</taxon>
        <taxon>Deinococcales</taxon>
        <taxon>Deinococcaceae</taxon>
        <taxon>Deinococcus</taxon>
    </lineage>
</organism>
<gene>
    <name evidence="1" type="ORF">ACFPQ6_13605</name>
</gene>
<comment type="caution">
    <text evidence="1">The sequence shown here is derived from an EMBL/GenBank/DDBJ whole genome shotgun (WGS) entry which is preliminary data.</text>
</comment>
<name>A0ABW1DQH3_9DEIO</name>
<protein>
    <recommendedName>
        <fullName evidence="3">Response regulator receiver protein</fullName>
    </recommendedName>
</protein>
<accession>A0ABW1DQH3</accession>
<dbReference type="RefSeq" id="WP_380050420.1">
    <property type="nucleotide sequence ID" value="NZ_JBHSOH010000020.1"/>
</dbReference>
<evidence type="ECO:0000313" key="2">
    <source>
        <dbReference type="Proteomes" id="UP001595979"/>
    </source>
</evidence>
<proteinExistence type="predicted"/>
<reference evidence="2" key="1">
    <citation type="journal article" date="2019" name="Int. J. Syst. Evol. Microbiol.">
        <title>The Global Catalogue of Microorganisms (GCM) 10K type strain sequencing project: providing services to taxonomists for standard genome sequencing and annotation.</title>
        <authorList>
            <consortium name="The Broad Institute Genomics Platform"/>
            <consortium name="The Broad Institute Genome Sequencing Center for Infectious Disease"/>
            <person name="Wu L."/>
            <person name="Ma J."/>
        </authorList>
    </citation>
    <scope>NUCLEOTIDE SEQUENCE [LARGE SCALE GENOMIC DNA]</scope>
    <source>
        <strain evidence="2">CGMCC 1.15053</strain>
    </source>
</reference>
<dbReference type="EMBL" id="JBHSOH010000020">
    <property type="protein sequence ID" value="MFC5849344.1"/>
    <property type="molecule type" value="Genomic_DNA"/>
</dbReference>
<sequence length="41" mass="4586">MTQPLLIVEDNPYDLKLARTALDLSDLRCQVSVAHSSGCRR</sequence>
<dbReference type="Proteomes" id="UP001595979">
    <property type="component" value="Unassembled WGS sequence"/>
</dbReference>